<dbReference type="EMBL" id="DXAV01000005">
    <property type="protein sequence ID" value="HIZ90542.1"/>
    <property type="molecule type" value="Genomic_DNA"/>
</dbReference>
<organism evidence="1 2">
    <name type="scientific">Candidatus Bacteroides merdavium</name>
    <dbReference type="NCBI Taxonomy" id="2838472"/>
    <lineage>
        <taxon>Bacteria</taxon>
        <taxon>Pseudomonadati</taxon>
        <taxon>Bacteroidota</taxon>
        <taxon>Bacteroidia</taxon>
        <taxon>Bacteroidales</taxon>
        <taxon>Bacteroidaceae</taxon>
        <taxon>Bacteroides</taxon>
    </lineage>
</organism>
<reference evidence="1" key="1">
    <citation type="journal article" date="2021" name="PeerJ">
        <title>Extensive microbial diversity within the chicken gut microbiome revealed by metagenomics and culture.</title>
        <authorList>
            <person name="Gilroy R."/>
            <person name="Ravi A."/>
            <person name="Getino M."/>
            <person name="Pursley I."/>
            <person name="Horton D.L."/>
            <person name="Alikhan N.F."/>
            <person name="Baker D."/>
            <person name="Gharbi K."/>
            <person name="Hall N."/>
            <person name="Watson M."/>
            <person name="Adriaenssens E.M."/>
            <person name="Foster-Nyarko E."/>
            <person name="Jarju S."/>
            <person name="Secka A."/>
            <person name="Antonio M."/>
            <person name="Oren A."/>
            <person name="Chaudhuri R.R."/>
            <person name="La Ragione R."/>
            <person name="Hildebrand F."/>
            <person name="Pallen M.J."/>
        </authorList>
    </citation>
    <scope>NUCLEOTIDE SEQUENCE</scope>
    <source>
        <strain evidence="1">CHK118-2852</strain>
    </source>
</reference>
<proteinExistence type="predicted"/>
<sequence length="348" mass="40561">MYRNYKIIVNTAAGRRRYMQYLVPFVLASDIVDRYDIWINTHNGADIEFFKMLAKKYPKINLCWQPDGIVDGNKSINAFYRDCTQENAIYFKLDDDIVWMEPNAIQKMVDFRIDNPQYFLVTPLVINNSLSTYLLQIRGKITLRKYCKSSPTHSLLWKSGEFATALHEWFIEKYLSTDKYPSLYVGKQEMGMTRFSINAILWFGAEMKKTQGIIPGDDEEFLSCIYPTSHGMSNCWNGDAIMAHFAFFTQRHLLDKAGILERYGAFIASRKNERFYPYYTEIQGILSEIATNEKHLMSQPSPYRKPTVAPKPSRTIKDAMTKFMQKSVQPLAKTIRNQIHKTETFIIK</sequence>
<accession>A0A9D2GWA9</accession>
<dbReference type="Gene3D" id="3.90.550.10">
    <property type="entry name" value="Spore Coat Polysaccharide Biosynthesis Protein SpsA, Chain A"/>
    <property type="match status" value="1"/>
</dbReference>
<evidence type="ECO:0000313" key="2">
    <source>
        <dbReference type="Proteomes" id="UP000824108"/>
    </source>
</evidence>
<evidence type="ECO:0000313" key="1">
    <source>
        <dbReference type="EMBL" id="HIZ90542.1"/>
    </source>
</evidence>
<name>A0A9D2GWA9_9BACE</name>
<protein>
    <submittedName>
        <fullName evidence="1">Uncharacterized protein</fullName>
    </submittedName>
</protein>
<dbReference type="Proteomes" id="UP000824108">
    <property type="component" value="Unassembled WGS sequence"/>
</dbReference>
<gene>
    <name evidence="1" type="ORF">H9807_00245</name>
</gene>
<comment type="caution">
    <text evidence="1">The sequence shown here is derived from an EMBL/GenBank/DDBJ whole genome shotgun (WGS) entry which is preliminary data.</text>
</comment>
<dbReference type="InterPro" id="IPR029044">
    <property type="entry name" value="Nucleotide-diphossugar_trans"/>
</dbReference>
<dbReference type="AlphaFoldDB" id="A0A9D2GWA9"/>
<reference evidence="1" key="2">
    <citation type="submission" date="2021-04" db="EMBL/GenBank/DDBJ databases">
        <authorList>
            <person name="Gilroy R."/>
        </authorList>
    </citation>
    <scope>NUCLEOTIDE SEQUENCE</scope>
    <source>
        <strain evidence="1">CHK118-2852</strain>
    </source>
</reference>